<accession>A0A8X8X1V8</accession>
<sequence>MGKWTAAMDTLLLSTVIKMRAGRASNDDSVTEAELNEACKVIKLRFSTEITCADVVSRLELLRVRYETFNKVVSTPGVRWDLDDKLIVADESTWMFMFQTNPLAGAYYYRDEDEYSRLTTMFGLHGVKKEPTKEVITISDTTELIVITDSPVPYAPTRGKYGHSLAEQEEVNSPFIDPPTLVRRKLFDEPSMNYAEVSSSVDAGRVGSFNQTQTLPVKQLYSSPNGSSCASWSPAAASRKAPL</sequence>
<evidence type="ECO:0000259" key="2">
    <source>
        <dbReference type="Pfam" id="PF12776"/>
    </source>
</evidence>
<proteinExistence type="predicted"/>
<gene>
    <name evidence="3" type="ORF">SASPL_133738</name>
</gene>
<dbReference type="PANTHER" id="PTHR46929">
    <property type="entry name" value="EXPRESSED PROTEIN"/>
    <property type="match status" value="1"/>
</dbReference>
<keyword evidence="4" id="KW-1185">Reference proteome</keyword>
<feature type="region of interest" description="Disordered" evidence="1">
    <location>
        <begin position="221"/>
        <end position="243"/>
    </location>
</feature>
<feature type="compositionally biased region" description="Low complexity" evidence="1">
    <location>
        <begin position="227"/>
        <end position="243"/>
    </location>
</feature>
<dbReference type="InterPro" id="IPR024752">
    <property type="entry name" value="Myb/SANT-like_dom"/>
</dbReference>
<dbReference type="AlphaFoldDB" id="A0A8X8X1V8"/>
<comment type="caution">
    <text evidence="3">The sequence shown here is derived from an EMBL/GenBank/DDBJ whole genome shotgun (WGS) entry which is preliminary data.</text>
</comment>
<name>A0A8X8X1V8_SALSN</name>
<dbReference type="Proteomes" id="UP000298416">
    <property type="component" value="Unassembled WGS sequence"/>
</dbReference>
<reference evidence="3" key="1">
    <citation type="submission" date="2018-01" db="EMBL/GenBank/DDBJ databases">
        <authorList>
            <person name="Mao J.F."/>
        </authorList>
    </citation>
    <scope>NUCLEOTIDE SEQUENCE</scope>
    <source>
        <strain evidence="3">Huo1</strain>
        <tissue evidence="3">Leaf</tissue>
    </source>
</reference>
<dbReference type="Pfam" id="PF12776">
    <property type="entry name" value="Myb_DNA-bind_3"/>
    <property type="match status" value="1"/>
</dbReference>
<organism evidence="3">
    <name type="scientific">Salvia splendens</name>
    <name type="common">Scarlet sage</name>
    <dbReference type="NCBI Taxonomy" id="180675"/>
    <lineage>
        <taxon>Eukaryota</taxon>
        <taxon>Viridiplantae</taxon>
        <taxon>Streptophyta</taxon>
        <taxon>Embryophyta</taxon>
        <taxon>Tracheophyta</taxon>
        <taxon>Spermatophyta</taxon>
        <taxon>Magnoliopsida</taxon>
        <taxon>eudicotyledons</taxon>
        <taxon>Gunneridae</taxon>
        <taxon>Pentapetalae</taxon>
        <taxon>asterids</taxon>
        <taxon>lamiids</taxon>
        <taxon>Lamiales</taxon>
        <taxon>Lamiaceae</taxon>
        <taxon>Nepetoideae</taxon>
        <taxon>Mentheae</taxon>
        <taxon>Salviinae</taxon>
        <taxon>Salvia</taxon>
        <taxon>Salvia subgen. Calosphace</taxon>
        <taxon>core Calosphace</taxon>
    </lineage>
</organism>
<dbReference type="PANTHER" id="PTHR46929:SF3">
    <property type="entry name" value="MYB_SANT-LIKE DOMAIN-CONTAINING PROTEIN"/>
    <property type="match status" value="1"/>
</dbReference>
<evidence type="ECO:0000256" key="1">
    <source>
        <dbReference type="SAM" id="MobiDB-lite"/>
    </source>
</evidence>
<reference evidence="3" key="2">
    <citation type="submission" date="2020-08" db="EMBL/GenBank/DDBJ databases">
        <title>Plant Genome Project.</title>
        <authorList>
            <person name="Zhang R.-G."/>
        </authorList>
    </citation>
    <scope>NUCLEOTIDE SEQUENCE</scope>
    <source>
        <strain evidence="3">Huo1</strain>
        <tissue evidence="3">Leaf</tissue>
    </source>
</reference>
<evidence type="ECO:0000313" key="3">
    <source>
        <dbReference type="EMBL" id="KAG6406140.1"/>
    </source>
</evidence>
<evidence type="ECO:0000313" key="4">
    <source>
        <dbReference type="Proteomes" id="UP000298416"/>
    </source>
</evidence>
<dbReference type="EMBL" id="PNBA02000012">
    <property type="protein sequence ID" value="KAG6406140.1"/>
    <property type="molecule type" value="Genomic_DNA"/>
</dbReference>
<feature type="domain" description="Myb/SANT-like" evidence="2">
    <location>
        <begin position="3"/>
        <end position="95"/>
    </location>
</feature>
<protein>
    <recommendedName>
        <fullName evidence="2">Myb/SANT-like domain-containing protein</fullName>
    </recommendedName>
</protein>